<evidence type="ECO:0000256" key="9">
    <source>
        <dbReference type="SAM" id="MobiDB-lite"/>
    </source>
</evidence>
<protein>
    <submittedName>
        <fullName evidence="10">Uncharacterized protein</fullName>
    </submittedName>
</protein>
<evidence type="ECO:0000256" key="5">
    <source>
        <dbReference type="ARBA" id="ARBA00022700"/>
    </source>
</evidence>
<name>A0A653CSM5_CALMS</name>
<comment type="subcellular location">
    <subcellularLocation>
        <location evidence="1">Early endosome membrane</location>
    </subcellularLocation>
    <subcellularLocation>
        <location evidence="2">Endosome membrane</location>
        <topology evidence="2">Single-pass membrane protein</topology>
    </subcellularLocation>
</comment>
<evidence type="ECO:0000313" key="10">
    <source>
        <dbReference type="EMBL" id="VEN50928.1"/>
    </source>
</evidence>
<feature type="region of interest" description="Disordered" evidence="9">
    <location>
        <begin position="56"/>
        <end position="105"/>
    </location>
</feature>
<evidence type="ECO:0000256" key="1">
    <source>
        <dbReference type="ARBA" id="ARBA00004146"/>
    </source>
</evidence>
<evidence type="ECO:0000256" key="6">
    <source>
        <dbReference type="ARBA" id="ARBA00022753"/>
    </source>
</evidence>
<keyword evidence="6" id="KW-0967">Endosome</keyword>
<dbReference type="InterPro" id="IPR043445">
    <property type="entry name" value="TMEPAI/LRAD4"/>
</dbReference>
<feature type="non-terminal residue" evidence="10">
    <location>
        <position position="105"/>
    </location>
</feature>
<dbReference type="GO" id="GO:0000139">
    <property type="term" value="C:Golgi membrane"/>
    <property type="evidence" value="ECO:0007669"/>
    <property type="project" value="TreeGrafter"/>
</dbReference>
<keyword evidence="8" id="KW-0472">Membrane</keyword>
<accession>A0A653CSM5</accession>
<keyword evidence="7" id="KW-1133">Transmembrane helix</keyword>
<dbReference type="OrthoDB" id="10038550at2759"/>
<feature type="compositionally biased region" description="Low complexity" evidence="9">
    <location>
        <begin position="78"/>
        <end position="105"/>
    </location>
</feature>
<dbReference type="GO" id="GO:0031901">
    <property type="term" value="C:early endosome membrane"/>
    <property type="evidence" value="ECO:0007669"/>
    <property type="project" value="UniProtKB-SubCell"/>
</dbReference>
<dbReference type="GO" id="GO:0009968">
    <property type="term" value="P:negative regulation of signal transduction"/>
    <property type="evidence" value="ECO:0007669"/>
    <property type="project" value="UniProtKB-KW"/>
</dbReference>
<evidence type="ECO:0000256" key="3">
    <source>
        <dbReference type="ARBA" id="ARBA00009908"/>
    </source>
</evidence>
<dbReference type="GO" id="GO:0070412">
    <property type="term" value="F:R-SMAD binding"/>
    <property type="evidence" value="ECO:0007669"/>
    <property type="project" value="InterPro"/>
</dbReference>
<dbReference type="Proteomes" id="UP000410492">
    <property type="component" value="Unassembled WGS sequence"/>
</dbReference>
<evidence type="ECO:0000313" key="11">
    <source>
        <dbReference type="Proteomes" id="UP000410492"/>
    </source>
</evidence>
<dbReference type="EMBL" id="CAACVG010008735">
    <property type="protein sequence ID" value="VEN50928.1"/>
    <property type="molecule type" value="Genomic_DNA"/>
</dbReference>
<evidence type="ECO:0000256" key="2">
    <source>
        <dbReference type="ARBA" id="ARBA00004190"/>
    </source>
</evidence>
<proteinExistence type="inferred from homology"/>
<comment type="similarity">
    <text evidence="3">Belongs to the PMEPA1 family.</text>
</comment>
<dbReference type="AlphaFoldDB" id="A0A653CSM5"/>
<evidence type="ECO:0000256" key="4">
    <source>
        <dbReference type="ARBA" id="ARBA00022692"/>
    </source>
</evidence>
<keyword evidence="5" id="KW-0734">Signal transduction inhibitor</keyword>
<organism evidence="10 11">
    <name type="scientific">Callosobruchus maculatus</name>
    <name type="common">Southern cowpea weevil</name>
    <name type="synonym">Pulse bruchid</name>
    <dbReference type="NCBI Taxonomy" id="64391"/>
    <lineage>
        <taxon>Eukaryota</taxon>
        <taxon>Metazoa</taxon>
        <taxon>Ecdysozoa</taxon>
        <taxon>Arthropoda</taxon>
        <taxon>Hexapoda</taxon>
        <taxon>Insecta</taxon>
        <taxon>Pterygota</taxon>
        <taxon>Neoptera</taxon>
        <taxon>Endopterygota</taxon>
        <taxon>Coleoptera</taxon>
        <taxon>Polyphaga</taxon>
        <taxon>Cucujiformia</taxon>
        <taxon>Chrysomeloidea</taxon>
        <taxon>Chrysomelidae</taxon>
        <taxon>Bruchinae</taxon>
        <taxon>Bruchini</taxon>
        <taxon>Callosobruchus</taxon>
    </lineage>
</organism>
<dbReference type="PANTHER" id="PTHR16514:SF3">
    <property type="entry name" value="LOW-DENSITY LIPOPROTEIN RECEPTOR CLASS A DOMAIN-CONTAINING PROTEIN 4-LIKE ISOFORM X1"/>
    <property type="match status" value="1"/>
</dbReference>
<sequence>MAAARDRAVRVRAVRTDIAVDLPPSIEMPDGEEHPFTHHRLHLRDAEQESEIYQKCIRPPPNRTVLDSCRQSPPPYRSQSAGALSTASSSSSYSSSSSCCSGAGG</sequence>
<gene>
    <name evidence="10" type="ORF">CALMAC_LOCUS11532</name>
</gene>
<keyword evidence="11" id="KW-1185">Reference proteome</keyword>
<evidence type="ECO:0000256" key="8">
    <source>
        <dbReference type="ARBA" id="ARBA00023136"/>
    </source>
</evidence>
<evidence type="ECO:0000256" key="7">
    <source>
        <dbReference type="ARBA" id="ARBA00022989"/>
    </source>
</evidence>
<reference evidence="10 11" key="1">
    <citation type="submission" date="2019-01" db="EMBL/GenBank/DDBJ databases">
        <authorList>
            <person name="Sayadi A."/>
        </authorList>
    </citation>
    <scope>NUCLEOTIDE SEQUENCE [LARGE SCALE GENOMIC DNA]</scope>
</reference>
<keyword evidence="4" id="KW-0812">Transmembrane</keyword>
<dbReference type="PANTHER" id="PTHR16514">
    <property type="entry name" value="LOW DENSITY LIPOPROTEIN RECEPTOR CLASS A DOMAIN-CONTAINING 4A"/>
    <property type="match status" value="1"/>
</dbReference>